<evidence type="ECO:0008006" key="3">
    <source>
        <dbReference type="Google" id="ProtNLM"/>
    </source>
</evidence>
<dbReference type="OrthoDB" id="82378at2"/>
<gene>
    <name evidence="1" type="ORF">SCALIN_C01_0082</name>
</gene>
<comment type="caution">
    <text evidence="1">The sequence shown here is derived from an EMBL/GenBank/DDBJ whole genome shotgun (WGS) entry which is preliminary data.</text>
</comment>
<evidence type="ECO:0000313" key="1">
    <source>
        <dbReference type="EMBL" id="GAX59151.1"/>
    </source>
</evidence>
<dbReference type="RefSeq" id="WP_096892290.1">
    <property type="nucleotide sequence ID" value="NZ_BAOS01000001.1"/>
</dbReference>
<reference evidence="2" key="1">
    <citation type="journal article" date="2017" name="Environ. Microbiol. Rep.">
        <title>Genetic Diversity of Marine Anaerobic Ammonium-Oxidizing Bacteria as Revealed by Genomic and Proteomic Analyses of 'Candidatus Scalindua japonica'.</title>
        <authorList>
            <person name="Oshiki M."/>
            <person name="Mizuto K."/>
            <person name="Kimura Z."/>
            <person name="Kindaichi T."/>
            <person name="Satoh H."/>
            <person name="Okabe S."/>
        </authorList>
    </citation>
    <scope>NUCLEOTIDE SEQUENCE [LARGE SCALE GENOMIC DNA]</scope>
    <source>
        <strain evidence="2">husup-a2</strain>
    </source>
</reference>
<protein>
    <recommendedName>
        <fullName evidence="3">Type II toxin-antitoxin system RelE/ParE family toxin</fullName>
    </recommendedName>
</protein>
<proteinExistence type="predicted"/>
<dbReference type="Proteomes" id="UP000218542">
    <property type="component" value="Unassembled WGS sequence"/>
</dbReference>
<evidence type="ECO:0000313" key="2">
    <source>
        <dbReference type="Proteomes" id="UP000218542"/>
    </source>
</evidence>
<organism evidence="1 2">
    <name type="scientific">Candidatus Scalindua japonica</name>
    <dbReference type="NCBI Taxonomy" id="1284222"/>
    <lineage>
        <taxon>Bacteria</taxon>
        <taxon>Pseudomonadati</taxon>
        <taxon>Planctomycetota</taxon>
        <taxon>Candidatus Brocadiia</taxon>
        <taxon>Candidatus Brocadiales</taxon>
        <taxon>Candidatus Scalinduaceae</taxon>
        <taxon>Candidatus Scalindua</taxon>
    </lineage>
</organism>
<accession>A0A286TTG2</accession>
<dbReference type="Pfam" id="PF15781">
    <property type="entry name" value="ParE-like_toxin"/>
    <property type="match status" value="1"/>
</dbReference>
<dbReference type="AlphaFoldDB" id="A0A286TTG2"/>
<name>A0A286TTG2_9BACT</name>
<sequence length="94" mass="11245">MKMLFKPPFRKFVKKQSRSFQLAIEDEVEKILNNTDIGETKKGDLSEFKVHKCNFKGQQFLIAYHLEKHCIILYMIGSHENFYLKLKRHLKEAE</sequence>
<dbReference type="EMBL" id="BAOS01000001">
    <property type="protein sequence ID" value="GAX59151.1"/>
    <property type="molecule type" value="Genomic_DNA"/>
</dbReference>
<keyword evidence="2" id="KW-1185">Reference proteome</keyword>
<dbReference type="InterPro" id="IPR031552">
    <property type="entry name" value="ParE-like_toxin"/>
</dbReference>